<keyword evidence="1" id="KW-0812">Transmembrane</keyword>
<reference evidence="2 3" key="1">
    <citation type="submission" date="2020-06" db="EMBL/GenBank/DDBJ databases">
        <authorList>
            <person name="Grouzdev D.S."/>
        </authorList>
    </citation>
    <scope>NUCLEOTIDE SEQUENCE [LARGE SCALE GENOMIC DNA]</scope>
    <source>
        <strain evidence="2 3">HO-A22</strain>
    </source>
</reference>
<protein>
    <submittedName>
        <fullName evidence="2">Anti-sigma factor</fullName>
    </submittedName>
</protein>
<dbReference type="AlphaFoldDB" id="A0A7Y6Q5L0"/>
<keyword evidence="1" id="KW-1133">Transmembrane helix</keyword>
<keyword evidence="1" id="KW-0472">Membrane</keyword>
<evidence type="ECO:0000256" key="1">
    <source>
        <dbReference type="SAM" id="Phobius"/>
    </source>
</evidence>
<comment type="caution">
    <text evidence="2">The sequence shown here is derived from an EMBL/GenBank/DDBJ whole genome shotgun (WGS) entry which is preliminary data.</text>
</comment>
<proteinExistence type="predicted"/>
<organism evidence="2 3">
    <name type="scientific">Ensifer oleiphilus</name>
    <dbReference type="NCBI Taxonomy" id="2742698"/>
    <lineage>
        <taxon>Bacteria</taxon>
        <taxon>Pseudomonadati</taxon>
        <taxon>Pseudomonadota</taxon>
        <taxon>Alphaproteobacteria</taxon>
        <taxon>Hyphomicrobiales</taxon>
        <taxon>Rhizobiaceae</taxon>
        <taxon>Sinorhizobium/Ensifer group</taxon>
        <taxon>Ensifer</taxon>
    </lineage>
</organism>
<keyword evidence="3" id="KW-1185">Reference proteome</keyword>
<gene>
    <name evidence="2" type="ORF">HT585_11445</name>
</gene>
<dbReference type="Proteomes" id="UP000520198">
    <property type="component" value="Unassembled WGS sequence"/>
</dbReference>
<dbReference type="EMBL" id="JABWDU010000002">
    <property type="protein sequence ID" value="NVD39474.1"/>
    <property type="molecule type" value="Genomic_DNA"/>
</dbReference>
<dbReference type="RefSeq" id="WP_176352994.1">
    <property type="nucleotide sequence ID" value="NZ_JABWDU010000002.1"/>
</dbReference>
<evidence type="ECO:0000313" key="3">
    <source>
        <dbReference type="Proteomes" id="UP000520198"/>
    </source>
</evidence>
<feature type="transmembrane region" description="Helical" evidence="1">
    <location>
        <begin position="102"/>
        <end position="121"/>
    </location>
</feature>
<sequence>MQQTKGHALEIRLCAYIDGELGDAEKTELEALLARDEDAKALFEKLKAGSAFGNTAFEDFLHDPVPLALVRQIKQGSGINPKVERVTIAAANVSRVRVWPRVMAASMALVLLGGTAGYIVGTTTGLSEPTKLASARNWLDDIADYHRIYSRQKERLVEVPASEAPVIETWLASSVGVPFTIPNLTGKGLNFEGARLLVASGRPVAQLVYRNADGDVFAICFLKDSDSPQSDRFSESIRDDLGMVSWQRGGASFVVVGPSANPGLHDLAEAVSTTI</sequence>
<evidence type="ECO:0000313" key="2">
    <source>
        <dbReference type="EMBL" id="NVD39474.1"/>
    </source>
</evidence>
<accession>A0A7Y6Q5L0</accession>
<name>A0A7Y6Q5L0_9HYPH</name>